<proteinExistence type="predicted"/>
<reference evidence="2 3" key="1">
    <citation type="submission" date="2024-05" db="EMBL/GenBank/DDBJ databases">
        <title>Genome sequencing and assembly of Indian major carp, Cirrhinus mrigala (Hamilton, 1822).</title>
        <authorList>
            <person name="Mohindra V."/>
            <person name="Chowdhury L.M."/>
            <person name="Lal K."/>
            <person name="Jena J.K."/>
        </authorList>
    </citation>
    <scope>NUCLEOTIDE SEQUENCE [LARGE SCALE GENOMIC DNA]</scope>
    <source>
        <strain evidence="2">CM1030</strain>
        <tissue evidence="2">Blood</tissue>
    </source>
</reference>
<evidence type="ECO:0000256" key="1">
    <source>
        <dbReference type="SAM" id="MobiDB-lite"/>
    </source>
</evidence>
<feature type="non-terminal residue" evidence="2">
    <location>
        <position position="1"/>
    </location>
</feature>
<feature type="region of interest" description="Disordered" evidence="1">
    <location>
        <begin position="32"/>
        <end position="71"/>
    </location>
</feature>
<organism evidence="2 3">
    <name type="scientific">Cirrhinus mrigala</name>
    <name type="common">Mrigala</name>
    <dbReference type="NCBI Taxonomy" id="683832"/>
    <lineage>
        <taxon>Eukaryota</taxon>
        <taxon>Metazoa</taxon>
        <taxon>Chordata</taxon>
        <taxon>Craniata</taxon>
        <taxon>Vertebrata</taxon>
        <taxon>Euteleostomi</taxon>
        <taxon>Actinopterygii</taxon>
        <taxon>Neopterygii</taxon>
        <taxon>Teleostei</taxon>
        <taxon>Ostariophysi</taxon>
        <taxon>Cypriniformes</taxon>
        <taxon>Cyprinidae</taxon>
        <taxon>Labeoninae</taxon>
        <taxon>Labeonini</taxon>
        <taxon>Cirrhinus</taxon>
    </lineage>
</organism>
<dbReference type="Proteomes" id="UP001529510">
    <property type="component" value="Unassembled WGS sequence"/>
</dbReference>
<name>A0ABD0R5S3_CIRMR</name>
<evidence type="ECO:0000313" key="2">
    <source>
        <dbReference type="EMBL" id="KAL0193875.1"/>
    </source>
</evidence>
<protein>
    <submittedName>
        <fullName evidence="2">Uncharacterized protein</fullName>
    </submittedName>
</protein>
<dbReference type="EMBL" id="JAMKFB020000005">
    <property type="protein sequence ID" value="KAL0193875.1"/>
    <property type="molecule type" value="Genomic_DNA"/>
</dbReference>
<gene>
    <name evidence="2" type="ORF">M9458_012171</name>
</gene>
<feature type="compositionally biased region" description="Polar residues" evidence="1">
    <location>
        <begin position="59"/>
        <end position="71"/>
    </location>
</feature>
<comment type="caution">
    <text evidence="2">The sequence shown here is derived from an EMBL/GenBank/DDBJ whole genome shotgun (WGS) entry which is preliminary data.</text>
</comment>
<feature type="non-terminal residue" evidence="2">
    <location>
        <position position="71"/>
    </location>
</feature>
<dbReference type="AlphaFoldDB" id="A0ABD0R5S3"/>
<keyword evidence="3" id="KW-1185">Reference proteome</keyword>
<sequence length="71" mass="8245">MLFIRTSMERVWPLLWNPNFPALLLRTQKCSSISRNGRGTRTPMEPREAVPRTRRPNSPMCSTESPWRTSG</sequence>
<accession>A0ABD0R5S3</accession>
<evidence type="ECO:0000313" key="3">
    <source>
        <dbReference type="Proteomes" id="UP001529510"/>
    </source>
</evidence>